<gene>
    <name evidence="2" type="ORF">HNR50_001493</name>
</gene>
<dbReference type="RefSeq" id="WP_184745416.1">
    <property type="nucleotide sequence ID" value="NZ_JACHGJ010000002.1"/>
</dbReference>
<evidence type="ECO:0000313" key="2">
    <source>
        <dbReference type="EMBL" id="MBB6479835.1"/>
    </source>
</evidence>
<dbReference type="EMBL" id="JACHGJ010000002">
    <property type="protein sequence ID" value="MBB6479835.1"/>
    <property type="molecule type" value="Genomic_DNA"/>
</dbReference>
<keyword evidence="1" id="KW-0812">Transmembrane</keyword>
<reference evidence="2 3" key="1">
    <citation type="submission" date="2020-08" db="EMBL/GenBank/DDBJ databases">
        <title>Genomic Encyclopedia of Type Strains, Phase IV (KMG-IV): sequencing the most valuable type-strain genomes for metagenomic binning, comparative biology and taxonomic classification.</title>
        <authorList>
            <person name="Goeker M."/>
        </authorList>
    </citation>
    <scope>NUCLEOTIDE SEQUENCE [LARGE SCALE GENOMIC DNA]</scope>
    <source>
        <strain evidence="2 3">DSM 2461</strain>
    </source>
</reference>
<proteinExistence type="predicted"/>
<keyword evidence="1" id="KW-1133">Transmembrane helix</keyword>
<evidence type="ECO:0000313" key="3">
    <source>
        <dbReference type="Proteomes" id="UP000587760"/>
    </source>
</evidence>
<feature type="transmembrane region" description="Helical" evidence="1">
    <location>
        <begin position="6"/>
        <end position="27"/>
    </location>
</feature>
<name>A0A841R7K2_9SPIO</name>
<evidence type="ECO:0000256" key="1">
    <source>
        <dbReference type="SAM" id="Phobius"/>
    </source>
</evidence>
<keyword evidence="1" id="KW-0472">Membrane</keyword>
<keyword evidence="3" id="KW-1185">Reference proteome</keyword>
<dbReference type="Proteomes" id="UP000587760">
    <property type="component" value="Unassembled WGS sequence"/>
</dbReference>
<organism evidence="2 3">
    <name type="scientific">Spirochaeta isovalerica</name>
    <dbReference type="NCBI Taxonomy" id="150"/>
    <lineage>
        <taxon>Bacteria</taxon>
        <taxon>Pseudomonadati</taxon>
        <taxon>Spirochaetota</taxon>
        <taxon>Spirochaetia</taxon>
        <taxon>Spirochaetales</taxon>
        <taxon>Spirochaetaceae</taxon>
        <taxon>Spirochaeta</taxon>
    </lineage>
</organism>
<accession>A0A841R7K2</accession>
<protein>
    <submittedName>
        <fullName evidence="2">Uncharacterized protein</fullName>
    </submittedName>
</protein>
<sequence>MNHLIPGLIAAVLAVGIIITLTISAVIRINHMDRNKIHEVRELYRKRNRV</sequence>
<comment type="caution">
    <text evidence="2">The sequence shown here is derived from an EMBL/GenBank/DDBJ whole genome shotgun (WGS) entry which is preliminary data.</text>
</comment>
<dbReference type="AlphaFoldDB" id="A0A841R7K2"/>